<dbReference type="EMBL" id="RCUX01000005">
    <property type="protein sequence ID" value="RLP75993.1"/>
    <property type="molecule type" value="Genomic_DNA"/>
</dbReference>
<feature type="transmembrane region" description="Helical" evidence="1">
    <location>
        <begin position="131"/>
        <end position="150"/>
    </location>
</feature>
<proteinExistence type="predicted"/>
<dbReference type="OrthoDB" id="3258018at2"/>
<feature type="transmembrane region" description="Helical" evidence="1">
    <location>
        <begin position="370"/>
        <end position="395"/>
    </location>
</feature>
<feature type="transmembrane region" description="Helical" evidence="1">
    <location>
        <begin position="431"/>
        <end position="456"/>
    </location>
</feature>
<protein>
    <recommendedName>
        <fullName evidence="4">DUF2142 domain-containing protein</fullName>
    </recommendedName>
</protein>
<evidence type="ECO:0000313" key="3">
    <source>
        <dbReference type="Proteomes" id="UP000272503"/>
    </source>
</evidence>
<organism evidence="2 3">
    <name type="scientific">Mycetocola tolaasinivorans</name>
    <dbReference type="NCBI Taxonomy" id="76635"/>
    <lineage>
        <taxon>Bacteria</taxon>
        <taxon>Bacillati</taxon>
        <taxon>Actinomycetota</taxon>
        <taxon>Actinomycetes</taxon>
        <taxon>Micrococcales</taxon>
        <taxon>Microbacteriaceae</taxon>
        <taxon>Mycetocola</taxon>
    </lineage>
</organism>
<reference evidence="2 3" key="1">
    <citation type="submission" date="2018-10" db="EMBL/GenBank/DDBJ databases">
        <authorList>
            <person name="Li J."/>
        </authorList>
    </citation>
    <scope>NUCLEOTIDE SEQUENCE [LARGE SCALE GENOMIC DNA]</scope>
    <source>
        <strain evidence="2 3">IF 016277</strain>
    </source>
</reference>
<sequence length="457" mass="47779">MSDARRWGIRVLAAFLLLAASVAFVGVNAAKHQALSPIDEYVYIDYLAKVSSQPAVAAGEATGAFAREYLDCHGVQFALEPRPEFCGTGLAGSDTDYPFGGANTADLYTPIYFAVTRVLAQPIMMIGGLDLVAAGRLVGSLWLGAAAILLAATLRRMGASRLLSVCAPLLLVGSLPLWWATTFVTTDATAPLAGAAMAYATVRWLQTGRAGWLLPAIATVVTLAKLQNLMAVAACALAIIVLALRREGGPTLKRAVPIVATMLVLPVVGQGLWSVLRPRATEPLSGAQGITQPFTPDALVREVLRFFGSYTSSGRDPLLFNAPGYAVATLLGWVIIAGLLGVLIRDGRRHPELAPGGHPESDGVPTPTRIGFALGLGTIVVSLLGGPLLVAALWATGQGYFPLPSRYALSLFPLALIVTVGFFARTRIGRIALIVGGPLATIAGLFFVFTGVQLGVG</sequence>
<keyword evidence="3" id="KW-1185">Reference proteome</keyword>
<feature type="transmembrane region" description="Helical" evidence="1">
    <location>
        <begin position="256"/>
        <end position="276"/>
    </location>
</feature>
<feature type="transmembrane region" description="Helical" evidence="1">
    <location>
        <begin position="407"/>
        <end position="424"/>
    </location>
</feature>
<keyword evidence="1" id="KW-1133">Transmembrane helix</keyword>
<evidence type="ECO:0000256" key="1">
    <source>
        <dbReference type="SAM" id="Phobius"/>
    </source>
</evidence>
<comment type="caution">
    <text evidence="2">The sequence shown here is derived from an EMBL/GenBank/DDBJ whole genome shotgun (WGS) entry which is preliminary data.</text>
</comment>
<feature type="transmembrane region" description="Helical" evidence="1">
    <location>
        <begin position="212"/>
        <end position="244"/>
    </location>
</feature>
<dbReference type="Proteomes" id="UP000272503">
    <property type="component" value="Unassembled WGS sequence"/>
</dbReference>
<evidence type="ECO:0008006" key="4">
    <source>
        <dbReference type="Google" id="ProtNLM"/>
    </source>
</evidence>
<evidence type="ECO:0000313" key="2">
    <source>
        <dbReference type="EMBL" id="RLP75993.1"/>
    </source>
</evidence>
<gene>
    <name evidence="2" type="ORF">D9V32_07495</name>
</gene>
<accession>A0A3L7A6N4</accession>
<keyword evidence="1" id="KW-0812">Transmembrane</keyword>
<feature type="transmembrane region" description="Helical" evidence="1">
    <location>
        <begin position="325"/>
        <end position="344"/>
    </location>
</feature>
<dbReference type="RefSeq" id="WP_147440422.1">
    <property type="nucleotide sequence ID" value="NZ_RCUX01000005.1"/>
</dbReference>
<keyword evidence="1" id="KW-0472">Membrane</keyword>
<dbReference type="AlphaFoldDB" id="A0A3L7A6N4"/>
<feature type="transmembrane region" description="Helical" evidence="1">
    <location>
        <begin position="162"/>
        <end position="181"/>
    </location>
</feature>
<name>A0A3L7A6N4_9MICO</name>